<evidence type="ECO:0000313" key="2">
    <source>
        <dbReference type="EMBL" id="JAI01976.1"/>
    </source>
</evidence>
<proteinExistence type="predicted"/>
<evidence type="ECO:0000256" key="1">
    <source>
        <dbReference type="SAM" id="MobiDB-lite"/>
    </source>
</evidence>
<sequence>MFNILSRHSPLPLTQNNGFTQVSPPK</sequence>
<reference evidence="2" key="2">
    <citation type="journal article" date="2015" name="Fish Shellfish Immunol.">
        <title>Early steps in the European eel (Anguilla anguilla)-Vibrio vulnificus interaction in the gills: Role of the RtxA13 toxin.</title>
        <authorList>
            <person name="Callol A."/>
            <person name="Pajuelo D."/>
            <person name="Ebbesson L."/>
            <person name="Teles M."/>
            <person name="MacKenzie S."/>
            <person name="Amaro C."/>
        </authorList>
    </citation>
    <scope>NUCLEOTIDE SEQUENCE</scope>
</reference>
<protein>
    <submittedName>
        <fullName evidence="2">Uncharacterized protein</fullName>
    </submittedName>
</protein>
<organism evidence="2">
    <name type="scientific">Anguilla anguilla</name>
    <name type="common">European freshwater eel</name>
    <name type="synonym">Muraena anguilla</name>
    <dbReference type="NCBI Taxonomy" id="7936"/>
    <lineage>
        <taxon>Eukaryota</taxon>
        <taxon>Metazoa</taxon>
        <taxon>Chordata</taxon>
        <taxon>Craniata</taxon>
        <taxon>Vertebrata</taxon>
        <taxon>Euteleostomi</taxon>
        <taxon>Actinopterygii</taxon>
        <taxon>Neopterygii</taxon>
        <taxon>Teleostei</taxon>
        <taxon>Anguilliformes</taxon>
        <taxon>Anguillidae</taxon>
        <taxon>Anguilla</taxon>
    </lineage>
</organism>
<dbReference type="EMBL" id="GBXM01006602">
    <property type="protein sequence ID" value="JAI01976.1"/>
    <property type="molecule type" value="Transcribed_RNA"/>
</dbReference>
<dbReference type="AlphaFoldDB" id="A0A0E9XJG3"/>
<name>A0A0E9XJG3_ANGAN</name>
<feature type="region of interest" description="Disordered" evidence="1">
    <location>
        <begin position="1"/>
        <end position="26"/>
    </location>
</feature>
<accession>A0A0E9XJG3</accession>
<reference evidence="2" key="1">
    <citation type="submission" date="2014-11" db="EMBL/GenBank/DDBJ databases">
        <authorList>
            <person name="Amaro Gonzalez C."/>
        </authorList>
    </citation>
    <scope>NUCLEOTIDE SEQUENCE</scope>
</reference>
<feature type="compositionally biased region" description="Polar residues" evidence="1">
    <location>
        <begin position="12"/>
        <end position="26"/>
    </location>
</feature>